<keyword evidence="3 11" id="KW-0808">Transferase</keyword>
<evidence type="ECO:0000313" key="11">
    <source>
        <dbReference type="EMBL" id="HIQ68541.1"/>
    </source>
</evidence>
<evidence type="ECO:0000313" key="12">
    <source>
        <dbReference type="Proteomes" id="UP000886796"/>
    </source>
</evidence>
<gene>
    <name evidence="11" type="primary">holA</name>
    <name evidence="11" type="ORF">IAB74_08555</name>
</gene>
<evidence type="ECO:0000256" key="8">
    <source>
        <dbReference type="ARBA" id="ARBA00049244"/>
    </source>
</evidence>
<dbReference type="EC" id="2.7.7.7" evidence="1"/>
<dbReference type="InterPro" id="IPR027417">
    <property type="entry name" value="P-loop_NTPase"/>
</dbReference>
<sequence length="348" mass="39440">MKKESRQEDSLDILKRDIRNKTAGRLYFFYGEETFLLHHYLEQLQKLLLDPLTEAFNFHKLTNETFTIQDFLNGVENLPMMAEHTLVWVDEVDIFKLPEGDREKLAQTFCDIPDYCTVVFTYETTPWKPDKRQKKLWTAVEANGCPVEFPKQDARSLVPWIGRHFAAAGKKISPELCTYLMEITGGTMTALAGEIGKICAFAPGETIEKSHIDSVTEPVLDAVVFQMTDLMGAGEYGKALLKLSQLLKMQQEPLSILGAIGSHFRRISAARTLIDRGRPSGELMRLCGMSDYAARRTMQAAGRFSPRFCRTAANLVLETDYAIKTSYDDPQRLLELLVLRLSQEARNG</sequence>
<evidence type="ECO:0000256" key="1">
    <source>
        <dbReference type="ARBA" id="ARBA00012417"/>
    </source>
</evidence>
<name>A0A9D1CM92_9FIRM</name>
<dbReference type="Pfam" id="PF06144">
    <property type="entry name" value="DNA_pol3_delta"/>
    <property type="match status" value="1"/>
</dbReference>
<dbReference type="SUPFAM" id="SSF52540">
    <property type="entry name" value="P-loop containing nucleoside triphosphate hydrolases"/>
    <property type="match status" value="1"/>
</dbReference>
<dbReference type="GO" id="GO:0009360">
    <property type="term" value="C:DNA polymerase III complex"/>
    <property type="evidence" value="ECO:0007669"/>
    <property type="project" value="InterPro"/>
</dbReference>
<dbReference type="Pfam" id="PF21694">
    <property type="entry name" value="DNA_pol3_delta_C"/>
    <property type="match status" value="1"/>
</dbReference>
<comment type="caution">
    <text evidence="11">The sequence shown here is derived from an EMBL/GenBank/DDBJ whole genome shotgun (WGS) entry which is preliminary data.</text>
</comment>
<dbReference type="PANTHER" id="PTHR34388:SF1">
    <property type="entry name" value="DNA POLYMERASE III SUBUNIT DELTA"/>
    <property type="match status" value="1"/>
</dbReference>
<keyword evidence="4 11" id="KW-0548">Nucleotidyltransferase</keyword>
<evidence type="ECO:0000259" key="10">
    <source>
        <dbReference type="Pfam" id="PF21694"/>
    </source>
</evidence>
<protein>
    <recommendedName>
        <fullName evidence="2">DNA polymerase III subunit delta</fullName>
        <ecNumber evidence="1">2.7.7.7</ecNumber>
    </recommendedName>
</protein>
<evidence type="ECO:0000259" key="9">
    <source>
        <dbReference type="Pfam" id="PF06144"/>
    </source>
</evidence>
<comment type="catalytic activity">
    <reaction evidence="8">
        <text>DNA(n) + a 2'-deoxyribonucleoside 5'-triphosphate = DNA(n+1) + diphosphate</text>
        <dbReference type="Rhea" id="RHEA:22508"/>
        <dbReference type="Rhea" id="RHEA-COMP:17339"/>
        <dbReference type="Rhea" id="RHEA-COMP:17340"/>
        <dbReference type="ChEBI" id="CHEBI:33019"/>
        <dbReference type="ChEBI" id="CHEBI:61560"/>
        <dbReference type="ChEBI" id="CHEBI:173112"/>
        <dbReference type="EC" id="2.7.7.7"/>
    </reaction>
</comment>
<dbReference type="SUPFAM" id="SSF48019">
    <property type="entry name" value="post-AAA+ oligomerization domain-like"/>
    <property type="match status" value="1"/>
</dbReference>
<evidence type="ECO:0000256" key="3">
    <source>
        <dbReference type="ARBA" id="ARBA00022679"/>
    </source>
</evidence>
<keyword evidence="6" id="KW-0239">DNA-directed DNA polymerase</keyword>
<dbReference type="Gene3D" id="3.40.50.300">
    <property type="entry name" value="P-loop containing nucleotide triphosphate hydrolases"/>
    <property type="match status" value="1"/>
</dbReference>
<reference evidence="11" key="2">
    <citation type="journal article" date="2021" name="PeerJ">
        <title>Extensive microbial diversity within the chicken gut microbiome revealed by metagenomics and culture.</title>
        <authorList>
            <person name="Gilroy R."/>
            <person name="Ravi A."/>
            <person name="Getino M."/>
            <person name="Pursley I."/>
            <person name="Horton D.L."/>
            <person name="Alikhan N.F."/>
            <person name="Baker D."/>
            <person name="Gharbi K."/>
            <person name="Hall N."/>
            <person name="Watson M."/>
            <person name="Adriaenssens E.M."/>
            <person name="Foster-Nyarko E."/>
            <person name="Jarju S."/>
            <person name="Secka A."/>
            <person name="Antonio M."/>
            <person name="Oren A."/>
            <person name="Chaudhuri R.R."/>
            <person name="La Ragione R."/>
            <person name="Hildebrand F."/>
            <person name="Pallen M.J."/>
        </authorList>
    </citation>
    <scope>NUCLEOTIDE SEQUENCE</scope>
    <source>
        <strain evidence="11">13361</strain>
    </source>
</reference>
<dbReference type="InterPro" id="IPR008921">
    <property type="entry name" value="DNA_pol3_clamp-load_cplx_C"/>
</dbReference>
<dbReference type="InterPro" id="IPR005790">
    <property type="entry name" value="DNA_polIII_delta"/>
</dbReference>
<dbReference type="GO" id="GO:0003677">
    <property type="term" value="F:DNA binding"/>
    <property type="evidence" value="ECO:0007669"/>
    <property type="project" value="InterPro"/>
</dbReference>
<dbReference type="EMBL" id="DVFK01000113">
    <property type="protein sequence ID" value="HIQ68541.1"/>
    <property type="molecule type" value="Genomic_DNA"/>
</dbReference>
<dbReference type="GO" id="GO:0006261">
    <property type="term" value="P:DNA-templated DNA replication"/>
    <property type="evidence" value="ECO:0007669"/>
    <property type="project" value="TreeGrafter"/>
</dbReference>
<dbReference type="Gene3D" id="1.20.272.10">
    <property type="match status" value="1"/>
</dbReference>
<evidence type="ECO:0000256" key="4">
    <source>
        <dbReference type="ARBA" id="ARBA00022695"/>
    </source>
</evidence>
<evidence type="ECO:0000256" key="5">
    <source>
        <dbReference type="ARBA" id="ARBA00022705"/>
    </source>
</evidence>
<keyword evidence="5" id="KW-0235">DNA replication</keyword>
<organism evidence="11 12">
    <name type="scientific">Candidatus Faecousia excrementigallinarum</name>
    <dbReference type="NCBI Taxonomy" id="2840806"/>
    <lineage>
        <taxon>Bacteria</taxon>
        <taxon>Bacillati</taxon>
        <taxon>Bacillota</taxon>
        <taxon>Clostridia</taxon>
        <taxon>Eubacteriales</taxon>
        <taxon>Oscillospiraceae</taxon>
        <taxon>Faecousia</taxon>
    </lineage>
</organism>
<feature type="domain" description="DNA polymerase III delta subunit-like C-terminal" evidence="10">
    <location>
        <begin position="224"/>
        <end position="341"/>
    </location>
</feature>
<dbReference type="AlphaFoldDB" id="A0A9D1CM92"/>
<dbReference type="InterPro" id="IPR010372">
    <property type="entry name" value="DNA_pol3_delta_N"/>
</dbReference>
<dbReference type="InterPro" id="IPR048466">
    <property type="entry name" value="DNA_pol3_delta-like_C"/>
</dbReference>
<dbReference type="NCBIfam" id="TIGR01128">
    <property type="entry name" value="holA"/>
    <property type="match status" value="1"/>
</dbReference>
<proteinExistence type="inferred from homology"/>
<dbReference type="GO" id="GO:0003887">
    <property type="term" value="F:DNA-directed DNA polymerase activity"/>
    <property type="evidence" value="ECO:0007669"/>
    <property type="project" value="UniProtKB-KW"/>
</dbReference>
<dbReference type="PANTHER" id="PTHR34388">
    <property type="entry name" value="DNA POLYMERASE III SUBUNIT DELTA"/>
    <property type="match status" value="1"/>
</dbReference>
<comment type="similarity">
    <text evidence="7">Belongs to the DNA polymerase HolA subunit family.</text>
</comment>
<evidence type="ECO:0000256" key="2">
    <source>
        <dbReference type="ARBA" id="ARBA00017703"/>
    </source>
</evidence>
<accession>A0A9D1CM92</accession>
<evidence type="ECO:0000256" key="7">
    <source>
        <dbReference type="ARBA" id="ARBA00034754"/>
    </source>
</evidence>
<dbReference type="Proteomes" id="UP000886796">
    <property type="component" value="Unassembled WGS sequence"/>
</dbReference>
<feature type="domain" description="DNA polymerase III delta N-terminal" evidence="9">
    <location>
        <begin position="27"/>
        <end position="144"/>
    </location>
</feature>
<dbReference type="Gene3D" id="1.10.8.60">
    <property type="match status" value="1"/>
</dbReference>
<reference evidence="11" key="1">
    <citation type="submission" date="2020-10" db="EMBL/GenBank/DDBJ databases">
        <authorList>
            <person name="Gilroy R."/>
        </authorList>
    </citation>
    <scope>NUCLEOTIDE SEQUENCE</scope>
    <source>
        <strain evidence="11">13361</strain>
    </source>
</reference>
<evidence type="ECO:0000256" key="6">
    <source>
        <dbReference type="ARBA" id="ARBA00022932"/>
    </source>
</evidence>